<evidence type="ECO:0000259" key="6">
    <source>
        <dbReference type="Pfam" id="PF02852"/>
    </source>
</evidence>
<dbReference type="InterPro" id="IPR023753">
    <property type="entry name" value="FAD/NAD-binding_dom"/>
</dbReference>
<dbReference type="RefSeq" id="WP_010495903.1">
    <property type="nucleotide sequence ID" value="NZ_CP173417.1"/>
</dbReference>
<sequence>MEKISEKYDAVVIGAGPAGTAAAAAIKAQGQKVALIEEDLWGGTCPNRGCDPKKILYTAVEAKEHAKLLAGNGLKAQIDIDWSALMTNKRAYTSGISSATKKGMESSEVKTYTGHAEFVAGTTVKVGECLLEASNFVIATGQRPGLLDIPGKEFLQTSTDFLDLDKMPHDLTIIGGGYVAFELAGIAASAGAQVTVILHNSRPLKAFPQKLVTELVQSLQEHGVEFVFDQDVTQVEQIGAGYRLSGTNDFSQDTNMVFAAVGRQPNVDDLGLTQAGVEYSNQGVIVDRHLRSTAAHIYAIGDAAASPVPKLTPVAGIEAKYVAAQLAGRDDEIDYPKIPTVVFSLPKLAQVGMTENQAQRDEARYQTKNIDLTGWITYKRQHEKKPLVQLIVDKVSEKVVGAACLSMEADEMINYLSVLIGEEYTAKQVKKMIWAYPTTASDLQYIY</sequence>
<dbReference type="Proteomes" id="UP000051491">
    <property type="component" value="Unassembled WGS sequence"/>
</dbReference>
<dbReference type="InterPro" id="IPR036188">
    <property type="entry name" value="FAD/NAD-bd_sf"/>
</dbReference>
<keyword evidence="4" id="KW-0547">Nucleotide-binding</keyword>
<keyword evidence="4" id="KW-0520">NAD</keyword>
<dbReference type="InterPro" id="IPR004099">
    <property type="entry name" value="Pyr_nucl-diS_OxRdtase_dimer"/>
</dbReference>
<keyword evidence="3 4" id="KW-0274">FAD</keyword>
<feature type="domain" description="Pyridine nucleotide-disulphide oxidoreductase dimerisation" evidence="6">
    <location>
        <begin position="338"/>
        <end position="442"/>
    </location>
</feature>
<dbReference type="PRINTS" id="PR00411">
    <property type="entry name" value="PNDRDTASEI"/>
</dbReference>
<comment type="cofactor">
    <cofactor evidence="4">
        <name>FAD</name>
        <dbReference type="ChEBI" id="CHEBI:57692"/>
    </cofactor>
    <text evidence="4">Binds 1 FAD per subunit.</text>
</comment>
<dbReference type="Gene3D" id="3.30.390.30">
    <property type="match status" value="1"/>
</dbReference>
<evidence type="ECO:0000256" key="3">
    <source>
        <dbReference type="ARBA" id="ARBA00022827"/>
    </source>
</evidence>
<evidence type="ECO:0000256" key="4">
    <source>
        <dbReference type="PIRSR" id="PIRSR000350-3"/>
    </source>
</evidence>
<evidence type="ECO:0000256" key="5">
    <source>
        <dbReference type="PIRSR" id="PIRSR000350-4"/>
    </source>
</evidence>
<dbReference type="STRING" id="89059.LAC1533_2306"/>
<dbReference type="InterPro" id="IPR001100">
    <property type="entry name" value="Pyr_nuc-diS_OxRdtase"/>
</dbReference>
<evidence type="ECO:0000256" key="1">
    <source>
        <dbReference type="ARBA" id="ARBA00007532"/>
    </source>
</evidence>
<dbReference type="SUPFAM" id="SSF55424">
    <property type="entry name" value="FAD/NAD-linked reductases, dimerisation (C-terminal) domain"/>
    <property type="match status" value="1"/>
</dbReference>
<feature type="binding site" evidence="4">
    <location>
        <position position="262"/>
    </location>
    <ligand>
        <name>NAD(+)</name>
        <dbReference type="ChEBI" id="CHEBI:57540"/>
    </ligand>
</feature>
<feature type="binding site" evidence="4">
    <location>
        <begin position="175"/>
        <end position="182"/>
    </location>
    <ligand>
        <name>NAD(+)</name>
        <dbReference type="ChEBI" id="CHEBI:57540"/>
    </ligand>
</feature>
<proteinExistence type="inferred from homology"/>
<dbReference type="AlphaFoldDB" id="A0A0R2KD30"/>
<evidence type="ECO:0000259" key="7">
    <source>
        <dbReference type="Pfam" id="PF07992"/>
    </source>
</evidence>
<organism evidence="8 9">
    <name type="scientific">Ligilactobacillus acidipiscis</name>
    <dbReference type="NCBI Taxonomy" id="89059"/>
    <lineage>
        <taxon>Bacteria</taxon>
        <taxon>Bacillati</taxon>
        <taxon>Bacillota</taxon>
        <taxon>Bacilli</taxon>
        <taxon>Lactobacillales</taxon>
        <taxon>Lactobacillaceae</taxon>
        <taxon>Ligilactobacillus</taxon>
    </lineage>
</organism>
<dbReference type="Pfam" id="PF07992">
    <property type="entry name" value="Pyr_redox_2"/>
    <property type="match status" value="1"/>
</dbReference>
<dbReference type="PIRSF" id="PIRSF000350">
    <property type="entry name" value="Mercury_reductase_MerA"/>
    <property type="match status" value="1"/>
</dbReference>
<feature type="disulfide bond" description="Redox-active" evidence="5">
    <location>
        <begin position="45"/>
        <end position="50"/>
    </location>
</feature>
<evidence type="ECO:0000313" key="9">
    <source>
        <dbReference type="Proteomes" id="UP000051491"/>
    </source>
</evidence>
<reference evidence="8 9" key="1">
    <citation type="journal article" date="2015" name="Genome Announc.">
        <title>Expanding the biotechnology potential of lactobacilli through comparative genomics of 213 strains and associated genera.</title>
        <authorList>
            <person name="Sun Z."/>
            <person name="Harris H.M."/>
            <person name="McCann A."/>
            <person name="Guo C."/>
            <person name="Argimon S."/>
            <person name="Zhang W."/>
            <person name="Yang X."/>
            <person name="Jeffery I.B."/>
            <person name="Cooney J.C."/>
            <person name="Kagawa T.F."/>
            <person name="Liu W."/>
            <person name="Song Y."/>
            <person name="Salvetti E."/>
            <person name="Wrobel A."/>
            <person name="Rasinkangas P."/>
            <person name="Parkhill J."/>
            <person name="Rea M.C."/>
            <person name="O'Sullivan O."/>
            <person name="Ritari J."/>
            <person name="Douillard F.P."/>
            <person name="Paul Ross R."/>
            <person name="Yang R."/>
            <person name="Briner A.E."/>
            <person name="Felis G.E."/>
            <person name="de Vos W.M."/>
            <person name="Barrangou R."/>
            <person name="Klaenhammer T.R."/>
            <person name="Caufield P.W."/>
            <person name="Cui Y."/>
            <person name="Zhang H."/>
            <person name="O'Toole P.W."/>
        </authorList>
    </citation>
    <scope>NUCLEOTIDE SEQUENCE [LARGE SCALE GENOMIC DNA]</scope>
    <source>
        <strain evidence="8 9">DSM 15353</strain>
    </source>
</reference>
<dbReference type="SUPFAM" id="SSF51905">
    <property type="entry name" value="FAD/NAD(P)-binding domain"/>
    <property type="match status" value="1"/>
</dbReference>
<accession>A0A0R2KD30</accession>
<dbReference type="PATRIC" id="fig|89059.3.peg.1514"/>
<protein>
    <submittedName>
        <fullName evidence="8">Glutathione reductase</fullName>
    </submittedName>
</protein>
<name>A0A0R2KD30_9LACO</name>
<gene>
    <name evidence="8" type="ORF">IV43_GL001411</name>
</gene>
<dbReference type="Pfam" id="PF02852">
    <property type="entry name" value="Pyr_redox_dim"/>
    <property type="match status" value="1"/>
</dbReference>
<feature type="binding site" evidence="4">
    <location>
        <position position="302"/>
    </location>
    <ligand>
        <name>FAD</name>
        <dbReference type="ChEBI" id="CHEBI:57692"/>
    </ligand>
</feature>
<dbReference type="PANTHER" id="PTHR43014">
    <property type="entry name" value="MERCURIC REDUCTASE"/>
    <property type="match status" value="1"/>
</dbReference>
<feature type="domain" description="FAD/NAD(P)-binding" evidence="7">
    <location>
        <begin position="8"/>
        <end position="316"/>
    </location>
</feature>
<dbReference type="InterPro" id="IPR016156">
    <property type="entry name" value="FAD/NAD-linked_Rdtase_dimer_sf"/>
</dbReference>
<dbReference type="PANTHER" id="PTHR43014:SF5">
    <property type="entry name" value="GLUTATHIONE REDUCTASE (NADPH)"/>
    <property type="match status" value="1"/>
</dbReference>
<comment type="similarity">
    <text evidence="1">Belongs to the class-I pyridine nucleotide-disulfide oxidoreductase family.</text>
</comment>
<dbReference type="Gene3D" id="3.50.50.60">
    <property type="entry name" value="FAD/NAD(P)-binding domain"/>
    <property type="match status" value="2"/>
</dbReference>
<dbReference type="PRINTS" id="PR00368">
    <property type="entry name" value="FADPNR"/>
</dbReference>
<dbReference type="GO" id="GO:0016491">
    <property type="term" value="F:oxidoreductase activity"/>
    <property type="evidence" value="ECO:0007669"/>
    <property type="project" value="InterPro"/>
</dbReference>
<comment type="caution">
    <text evidence="8">The sequence shown here is derived from an EMBL/GenBank/DDBJ whole genome shotgun (WGS) entry which is preliminary data.</text>
</comment>
<dbReference type="GO" id="GO:0000166">
    <property type="term" value="F:nucleotide binding"/>
    <property type="evidence" value="ECO:0007669"/>
    <property type="project" value="UniProtKB-KW"/>
</dbReference>
<evidence type="ECO:0000256" key="2">
    <source>
        <dbReference type="ARBA" id="ARBA00022630"/>
    </source>
</evidence>
<keyword evidence="2" id="KW-0285">Flavoprotein</keyword>
<dbReference type="EMBL" id="JQBK01000004">
    <property type="protein sequence ID" value="KRN87376.1"/>
    <property type="molecule type" value="Genomic_DNA"/>
</dbReference>
<evidence type="ECO:0000313" key="8">
    <source>
        <dbReference type="EMBL" id="KRN87376.1"/>
    </source>
</evidence>
<feature type="binding site" evidence="4">
    <location>
        <position position="54"/>
    </location>
    <ligand>
        <name>FAD</name>
        <dbReference type="ChEBI" id="CHEBI:57692"/>
    </ligand>
</feature>